<dbReference type="Proteomes" id="UP000000763">
    <property type="component" value="Chromosome 9"/>
</dbReference>
<dbReference type="AlphaFoldDB" id="Q6K286"/>
<proteinExistence type="predicted"/>
<dbReference type="EMBL" id="AP005746">
    <property type="protein sequence ID" value="BAD20044.1"/>
    <property type="molecule type" value="Genomic_DNA"/>
</dbReference>
<dbReference type="EMBL" id="AP006062">
    <property type="protein sequence ID" value="BAD20085.1"/>
    <property type="molecule type" value="Genomic_DNA"/>
</dbReference>
<evidence type="ECO:0000313" key="3">
    <source>
        <dbReference type="Proteomes" id="UP000000763"/>
    </source>
</evidence>
<organism evidence="2 3">
    <name type="scientific">Oryza sativa subsp. japonica</name>
    <name type="common">Rice</name>
    <dbReference type="NCBI Taxonomy" id="39947"/>
    <lineage>
        <taxon>Eukaryota</taxon>
        <taxon>Viridiplantae</taxon>
        <taxon>Streptophyta</taxon>
        <taxon>Embryophyta</taxon>
        <taxon>Tracheophyta</taxon>
        <taxon>Spermatophyta</taxon>
        <taxon>Magnoliopsida</taxon>
        <taxon>Liliopsida</taxon>
        <taxon>Poales</taxon>
        <taxon>Poaceae</taxon>
        <taxon>BOP clade</taxon>
        <taxon>Oryzoideae</taxon>
        <taxon>Oryzeae</taxon>
        <taxon>Oryzinae</taxon>
        <taxon>Oryza</taxon>
        <taxon>Oryza sativa</taxon>
    </lineage>
</organism>
<evidence type="ECO:0000313" key="1">
    <source>
        <dbReference type="EMBL" id="BAD20044.1"/>
    </source>
</evidence>
<protein>
    <submittedName>
        <fullName evidence="2">Uncharacterized protein</fullName>
    </submittedName>
</protein>
<reference evidence="3" key="4">
    <citation type="journal article" date="2008" name="Nucleic Acids Res.">
        <title>The rice annotation project database (RAP-DB): 2008 update.</title>
        <authorList>
            <consortium name="The rice annotation project (RAP)"/>
        </authorList>
    </citation>
    <scope>GENOME REANNOTATION</scope>
    <source>
        <strain evidence="3">cv. Nipponbare</strain>
    </source>
</reference>
<reference evidence="1" key="1">
    <citation type="submission" date="2002-09" db="EMBL/GenBank/DDBJ databases">
        <title>Oryza sativa nipponbare(GA3) genomic DNA, chromosome 9, BAC clone:OSJNBa0018I03.</title>
        <authorList>
            <person name="Sasaki T."/>
            <person name="Matsumoto T."/>
            <person name="Katayose Y."/>
        </authorList>
    </citation>
    <scope>NUCLEOTIDE SEQUENCE</scope>
</reference>
<reference evidence="3" key="3">
    <citation type="journal article" date="2005" name="Nature">
        <title>The map-based sequence of the rice genome.</title>
        <authorList>
            <consortium name="International rice genome sequencing project (IRGSP)"/>
            <person name="Matsumoto T."/>
            <person name="Wu J."/>
            <person name="Kanamori H."/>
            <person name="Katayose Y."/>
            <person name="Fujisawa M."/>
            <person name="Namiki N."/>
            <person name="Mizuno H."/>
            <person name="Yamamoto K."/>
            <person name="Antonio B.A."/>
            <person name="Baba T."/>
            <person name="Sakata K."/>
            <person name="Nagamura Y."/>
            <person name="Aoki H."/>
            <person name="Arikawa K."/>
            <person name="Arita K."/>
            <person name="Bito T."/>
            <person name="Chiden Y."/>
            <person name="Fujitsuka N."/>
            <person name="Fukunaka R."/>
            <person name="Hamada M."/>
            <person name="Harada C."/>
            <person name="Hayashi A."/>
            <person name="Hijishita S."/>
            <person name="Honda M."/>
            <person name="Hosokawa S."/>
            <person name="Ichikawa Y."/>
            <person name="Idonuma A."/>
            <person name="Iijima M."/>
            <person name="Ikeda M."/>
            <person name="Ikeno M."/>
            <person name="Ito K."/>
            <person name="Ito S."/>
            <person name="Ito T."/>
            <person name="Ito Y."/>
            <person name="Ito Y."/>
            <person name="Iwabuchi A."/>
            <person name="Kamiya K."/>
            <person name="Karasawa W."/>
            <person name="Kurita K."/>
            <person name="Katagiri S."/>
            <person name="Kikuta A."/>
            <person name="Kobayashi H."/>
            <person name="Kobayashi N."/>
            <person name="Machita K."/>
            <person name="Maehara T."/>
            <person name="Masukawa M."/>
            <person name="Mizubayashi T."/>
            <person name="Mukai Y."/>
            <person name="Nagasaki H."/>
            <person name="Nagata Y."/>
            <person name="Naito S."/>
            <person name="Nakashima M."/>
            <person name="Nakama Y."/>
            <person name="Nakamichi Y."/>
            <person name="Nakamura M."/>
            <person name="Meguro A."/>
            <person name="Negishi M."/>
            <person name="Ohta I."/>
            <person name="Ohta T."/>
            <person name="Okamoto M."/>
            <person name="Ono N."/>
            <person name="Saji S."/>
            <person name="Sakaguchi M."/>
            <person name="Sakai K."/>
            <person name="Shibata M."/>
            <person name="Shimokawa T."/>
            <person name="Song J."/>
            <person name="Takazaki Y."/>
            <person name="Terasawa K."/>
            <person name="Tsugane M."/>
            <person name="Tsuji K."/>
            <person name="Ueda S."/>
            <person name="Waki K."/>
            <person name="Yamagata H."/>
            <person name="Yamamoto M."/>
            <person name="Yamamoto S."/>
            <person name="Yamane H."/>
            <person name="Yoshiki S."/>
            <person name="Yoshihara R."/>
            <person name="Yukawa K."/>
            <person name="Zhong H."/>
            <person name="Yano M."/>
            <person name="Yuan Q."/>
            <person name="Ouyang S."/>
            <person name="Liu J."/>
            <person name="Jones K.M."/>
            <person name="Gansberger K."/>
            <person name="Moffat K."/>
            <person name="Hill J."/>
            <person name="Bera J."/>
            <person name="Fadrosh D."/>
            <person name="Jin S."/>
            <person name="Johri S."/>
            <person name="Kim M."/>
            <person name="Overton L."/>
            <person name="Reardon M."/>
            <person name="Tsitrin T."/>
            <person name="Vuong H."/>
            <person name="Weaver B."/>
            <person name="Ciecko A."/>
            <person name="Tallon L."/>
            <person name="Jackson J."/>
            <person name="Pai G."/>
            <person name="Aken S.V."/>
            <person name="Utterback T."/>
            <person name="Reidmuller S."/>
            <person name="Feldblyum T."/>
            <person name="Hsiao J."/>
            <person name="Zismann V."/>
            <person name="Iobst S."/>
            <person name="de Vazeille A.R."/>
            <person name="Buell C.R."/>
            <person name="Ying K."/>
            <person name="Li Y."/>
            <person name="Lu T."/>
            <person name="Huang Y."/>
            <person name="Zhao Q."/>
            <person name="Feng Q."/>
            <person name="Zhang L."/>
            <person name="Zhu J."/>
            <person name="Weng Q."/>
            <person name="Mu J."/>
            <person name="Lu Y."/>
            <person name="Fan D."/>
            <person name="Liu Y."/>
            <person name="Guan J."/>
            <person name="Zhang Y."/>
            <person name="Yu S."/>
            <person name="Liu X."/>
            <person name="Zhang Y."/>
            <person name="Hong G."/>
            <person name="Han B."/>
            <person name="Choisne N."/>
            <person name="Demange N."/>
            <person name="Orjeda G."/>
            <person name="Samain S."/>
            <person name="Cattolico L."/>
            <person name="Pelletier E."/>
            <person name="Couloux A."/>
            <person name="Segurens B."/>
            <person name="Wincker P."/>
            <person name="D'Hont A."/>
            <person name="Scarpelli C."/>
            <person name="Weissenbach J."/>
            <person name="Salanoubat M."/>
            <person name="Quetier F."/>
            <person name="Yu Y."/>
            <person name="Kim H.R."/>
            <person name="Rambo T."/>
            <person name="Currie J."/>
            <person name="Collura K."/>
            <person name="Luo M."/>
            <person name="Yang T."/>
            <person name="Ammiraju J.S.S."/>
            <person name="Engler F."/>
            <person name="Soderlund C."/>
            <person name="Wing R.A."/>
            <person name="Palmer L.E."/>
            <person name="de la Bastide M."/>
            <person name="Spiegel L."/>
            <person name="Nascimento L."/>
            <person name="Zutavern T."/>
            <person name="O'Shaughnessy A."/>
            <person name="Dike S."/>
            <person name="Dedhia N."/>
            <person name="Preston R."/>
            <person name="Balija V."/>
            <person name="McCombie W.R."/>
            <person name="Chow T."/>
            <person name="Chen H."/>
            <person name="Chung M."/>
            <person name="Chen C."/>
            <person name="Shaw J."/>
            <person name="Wu H."/>
            <person name="Hsiao K."/>
            <person name="Chao Y."/>
            <person name="Chu M."/>
            <person name="Cheng C."/>
            <person name="Hour A."/>
            <person name="Lee P."/>
            <person name="Lin S."/>
            <person name="Lin Y."/>
            <person name="Liou J."/>
            <person name="Liu S."/>
            <person name="Hsing Y."/>
            <person name="Raghuvanshi S."/>
            <person name="Mohanty A."/>
            <person name="Bharti A.K."/>
            <person name="Gaur A."/>
            <person name="Gupta V."/>
            <person name="Kumar D."/>
            <person name="Ravi V."/>
            <person name="Vij S."/>
            <person name="Kapur A."/>
            <person name="Khurana P."/>
            <person name="Khurana P."/>
            <person name="Khurana J.P."/>
            <person name="Tyagi A.K."/>
            <person name="Gaikwad K."/>
            <person name="Singh A."/>
            <person name="Dalal V."/>
            <person name="Srivastava S."/>
            <person name="Dixit A."/>
            <person name="Pal A.K."/>
            <person name="Ghazi I.A."/>
            <person name="Yadav M."/>
            <person name="Pandit A."/>
            <person name="Bhargava A."/>
            <person name="Sureshbabu K."/>
            <person name="Batra K."/>
            <person name="Sharma T.R."/>
            <person name="Mohapatra T."/>
            <person name="Singh N.K."/>
            <person name="Messing J."/>
            <person name="Nelson A.B."/>
            <person name="Fuks G."/>
            <person name="Kavchok S."/>
            <person name="Keizer G."/>
            <person name="Linton E."/>
            <person name="Llaca V."/>
            <person name="Song R."/>
            <person name="Tanyolac B."/>
            <person name="Young S."/>
            <person name="Ho-Il K."/>
            <person name="Hahn J.H."/>
            <person name="Sangsakoo G."/>
            <person name="Vanavichit A."/>
            <person name="de Mattos Luiz.A.T."/>
            <person name="Zimmer P.D."/>
            <person name="Malone G."/>
            <person name="Dellagostin O."/>
            <person name="de Oliveira A.C."/>
            <person name="Bevan M."/>
            <person name="Bancroft I."/>
            <person name="Minx P."/>
            <person name="Cordum H."/>
            <person name="Wilson R."/>
            <person name="Cheng Z."/>
            <person name="Jin W."/>
            <person name="Jiang J."/>
            <person name="Leong S.A."/>
            <person name="Iwama H."/>
            <person name="Gojobori T."/>
            <person name="Itoh T."/>
            <person name="Niimura Y."/>
            <person name="Fujii Y."/>
            <person name="Habara T."/>
            <person name="Sakai H."/>
            <person name="Sato Y."/>
            <person name="Wilson G."/>
            <person name="Kumar K."/>
            <person name="McCouch S."/>
            <person name="Juretic N."/>
            <person name="Hoen D."/>
            <person name="Wright S."/>
            <person name="Bruskiewich R."/>
            <person name="Bureau T."/>
            <person name="Miyao A."/>
            <person name="Hirochika H."/>
            <person name="Nishikawa T."/>
            <person name="Kadowaki K."/>
            <person name="Sugiura M."/>
            <person name="Burr B."/>
            <person name="Sasaki T."/>
        </authorList>
    </citation>
    <scope>NUCLEOTIDE SEQUENCE [LARGE SCALE GENOMIC DNA]</scope>
    <source>
        <strain evidence="3">cv. Nipponbare</strain>
    </source>
</reference>
<name>Q6K286_ORYSJ</name>
<sequence>MWEVAELDYRTCQLDLDVSDGCIYSSHGHITSWTGAQQQSHWVSRCLSKLDFGNTKRGRKQAMNVDGL</sequence>
<gene>
    <name evidence="1" type="ORF">OSJNBa0018I03.37</name>
    <name evidence="2" type="ORF">P0415D04.2</name>
</gene>
<evidence type="ECO:0000313" key="2">
    <source>
        <dbReference type="EMBL" id="BAD20085.1"/>
    </source>
</evidence>
<accession>Q6K286</accession>
<reference evidence="2" key="2">
    <citation type="submission" date="2002-11" db="EMBL/GenBank/DDBJ databases">
        <title>Oryza sativa nipponbare(GA3) genomic DNA, chromosome 9, PAC clone:P0415D04.</title>
        <authorList>
            <person name="Sasaki T."/>
            <person name="Matsumoto T."/>
            <person name="Hattori M."/>
            <person name="Sakaki Y."/>
            <person name="Katayose Y."/>
        </authorList>
    </citation>
    <scope>NUCLEOTIDE SEQUENCE</scope>
</reference>